<evidence type="ECO:0000313" key="2">
    <source>
        <dbReference type="Proteomes" id="UP000790377"/>
    </source>
</evidence>
<reference evidence="1" key="1">
    <citation type="journal article" date="2021" name="New Phytol.">
        <title>Evolutionary innovations through gain and loss of genes in the ectomycorrhizal Boletales.</title>
        <authorList>
            <person name="Wu G."/>
            <person name="Miyauchi S."/>
            <person name="Morin E."/>
            <person name="Kuo A."/>
            <person name="Drula E."/>
            <person name="Varga T."/>
            <person name="Kohler A."/>
            <person name="Feng B."/>
            <person name="Cao Y."/>
            <person name="Lipzen A."/>
            <person name="Daum C."/>
            <person name="Hundley H."/>
            <person name="Pangilinan J."/>
            <person name="Johnson J."/>
            <person name="Barry K."/>
            <person name="LaButti K."/>
            <person name="Ng V."/>
            <person name="Ahrendt S."/>
            <person name="Min B."/>
            <person name="Choi I.G."/>
            <person name="Park H."/>
            <person name="Plett J.M."/>
            <person name="Magnuson J."/>
            <person name="Spatafora J.W."/>
            <person name="Nagy L.G."/>
            <person name="Henrissat B."/>
            <person name="Grigoriev I.V."/>
            <person name="Yang Z.L."/>
            <person name="Xu J."/>
            <person name="Martin F.M."/>
        </authorList>
    </citation>
    <scope>NUCLEOTIDE SEQUENCE</scope>
    <source>
        <strain evidence="1">ATCC 28755</strain>
    </source>
</reference>
<organism evidence="1 2">
    <name type="scientific">Hygrophoropsis aurantiaca</name>
    <dbReference type="NCBI Taxonomy" id="72124"/>
    <lineage>
        <taxon>Eukaryota</taxon>
        <taxon>Fungi</taxon>
        <taxon>Dikarya</taxon>
        <taxon>Basidiomycota</taxon>
        <taxon>Agaricomycotina</taxon>
        <taxon>Agaricomycetes</taxon>
        <taxon>Agaricomycetidae</taxon>
        <taxon>Boletales</taxon>
        <taxon>Coniophorineae</taxon>
        <taxon>Hygrophoropsidaceae</taxon>
        <taxon>Hygrophoropsis</taxon>
    </lineage>
</organism>
<comment type="caution">
    <text evidence="1">The sequence shown here is derived from an EMBL/GenBank/DDBJ whole genome shotgun (WGS) entry which is preliminary data.</text>
</comment>
<gene>
    <name evidence="1" type="ORF">BJ138DRAFT_1181082</name>
</gene>
<evidence type="ECO:0000313" key="1">
    <source>
        <dbReference type="EMBL" id="KAH7909380.1"/>
    </source>
</evidence>
<dbReference type="Proteomes" id="UP000790377">
    <property type="component" value="Unassembled WGS sequence"/>
</dbReference>
<keyword evidence="2" id="KW-1185">Reference proteome</keyword>
<dbReference type="EMBL" id="MU267763">
    <property type="protein sequence ID" value="KAH7909380.1"/>
    <property type="molecule type" value="Genomic_DNA"/>
</dbReference>
<proteinExistence type="predicted"/>
<protein>
    <submittedName>
        <fullName evidence="1">Uncharacterized protein</fullName>
    </submittedName>
</protein>
<sequence>MNTLFSRASLKRSPRTQTRKSSISRPIIGCPPSRSSTTTKHKTKALHIIPELSEIETDSADECLLAPASPSPVAPSPRVTLSAYTFSIDDALLLVNDELRTPPRSPALSASSSTSGSSDGVPTTPATSDDEDAFSFDLPSPCMRPKRITIRPLCINKTRSVIDEVEDIFESAEETVDEQKVDAEEEVDDHDFYTHHFQDFISLYSPLPPSFPISRPDSPVLATVSESEAKPRGRSRHSKPLPLIPIPTPPMSTFPLVPPVFPSVIRRKRIIHAIPAYPPPPPPSRPPPRMSIPSDIEDLDISLEEEDEIERIEIEQIYEDETCDETPRLTVSVEEEEKSIYSQDTAYTTPAPPSASALSPAFPETPTNAMYDLPRSSVDSDAPRSSVDSCPPSSCSSTGFSFSSSSDDHEFDAPHLRSRWSSSTLSSLATRDEPRSLLSPLRGVFGSRARRMPATPTPLSSRARHGPSLSAASFFPSPSPSPLTPRHLPPSSHAHSHFPSTPSPPSSPAARGIRRSQSRSSTSSGSGSVWGGSECSDCSSSNGGLRRKPIPVEMFLRC</sequence>
<accession>A0ACB8A7W8</accession>
<name>A0ACB8A7W8_9AGAM</name>